<keyword evidence="3" id="KW-1185">Reference proteome</keyword>
<protein>
    <submittedName>
        <fullName evidence="2">Uncharacterized protein</fullName>
    </submittedName>
</protein>
<evidence type="ECO:0000313" key="3">
    <source>
        <dbReference type="Proteomes" id="UP000005149"/>
    </source>
</evidence>
<name>K1JAF0_9GAMM</name>
<organism evidence="2 3">
    <name type="scientific">Aeromonas dhakensis</name>
    <dbReference type="NCBI Taxonomy" id="196024"/>
    <lineage>
        <taxon>Bacteria</taxon>
        <taxon>Pseudomonadati</taxon>
        <taxon>Pseudomonadota</taxon>
        <taxon>Gammaproteobacteria</taxon>
        <taxon>Aeromonadales</taxon>
        <taxon>Aeromonadaceae</taxon>
        <taxon>Aeromonas</taxon>
    </lineage>
</organism>
<dbReference type="AlphaFoldDB" id="K1JAF0"/>
<gene>
    <name evidence="2" type="ORF">HMPREF1171_01844</name>
</gene>
<sequence length="42" mass="4910">MDYHYSASVGSRHKKQKATNRNEINTDFVTFKARFAVHGHME</sequence>
<evidence type="ECO:0000256" key="1">
    <source>
        <dbReference type="SAM" id="MobiDB-lite"/>
    </source>
</evidence>
<accession>K1JAF0</accession>
<comment type="caution">
    <text evidence="2">The sequence shown here is derived from an EMBL/GenBank/DDBJ whole genome shotgun (WGS) entry which is preliminary data.</text>
</comment>
<evidence type="ECO:0000313" key="2">
    <source>
        <dbReference type="EMBL" id="EKB28610.1"/>
    </source>
</evidence>
<dbReference type="EMBL" id="AGWR01000014">
    <property type="protein sequence ID" value="EKB28610.1"/>
    <property type="molecule type" value="Genomic_DNA"/>
</dbReference>
<dbReference type="Proteomes" id="UP000005149">
    <property type="component" value="Unassembled WGS sequence"/>
</dbReference>
<feature type="region of interest" description="Disordered" evidence="1">
    <location>
        <begin position="1"/>
        <end position="21"/>
    </location>
</feature>
<proteinExistence type="predicted"/>
<reference evidence="2 3" key="1">
    <citation type="submission" date="2012-06" db="EMBL/GenBank/DDBJ databases">
        <title>The Genome Sequence of Aeromonas hydrophila SSU.</title>
        <authorList>
            <consortium name="The Broad Institute Genome Sequencing Platform"/>
            <person name="Earl A."/>
            <person name="Ward D."/>
            <person name="Feldgarden M."/>
            <person name="Gevers D."/>
            <person name="Chopra A."/>
            <person name="Walker B."/>
            <person name="Young S.K."/>
            <person name="Zeng Q."/>
            <person name="Gargeya S."/>
            <person name="Fitzgerald M."/>
            <person name="Haas B."/>
            <person name="Abouelleil A."/>
            <person name="Alvarado L."/>
            <person name="Arachchi H.M."/>
            <person name="Berlin A.M."/>
            <person name="Chapman S.B."/>
            <person name="Goldberg J."/>
            <person name="Griggs A."/>
            <person name="Gujja S."/>
            <person name="Hansen M."/>
            <person name="Howarth C."/>
            <person name="Imamovic A."/>
            <person name="Larimer J."/>
            <person name="McCowan C."/>
            <person name="Montmayeur A."/>
            <person name="Murphy C."/>
            <person name="Neiman D."/>
            <person name="Pearson M."/>
            <person name="Priest M."/>
            <person name="Roberts A."/>
            <person name="Saif S."/>
            <person name="Shea T."/>
            <person name="Sisk P."/>
            <person name="Sykes S."/>
            <person name="Wortman J."/>
            <person name="Nusbaum C."/>
            <person name="Birren B."/>
        </authorList>
    </citation>
    <scope>NUCLEOTIDE SEQUENCE [LARGE SCALE GENOMIC DNA]</scope>
    <source>
        <strain evidence="2 3">SSU</strain>
    </source>
</reference>
<dbReference type="HOGENOM" id="CLU_3246094_0_0_6"/>